<organism evidence="2 3">
    <name type="scientific">Pseudarthrobacter enclensis</name>
    <dbReference type="NCBI Taxonomy" id="993070"/>
    <lineage>
        <taxon>Bacteria</taxon>
        <taxon>Bacillati</taxon>
        <taxon>Actinomycetota</taxon>
        <taxon>Actinomycetes</taxon>
        <taxon>Micrococcales</taxon>
        <taxon>Micrococcaceae</taxon>
        <taxon>Pseudarthrobacter</taxon>
    </lineage>
</organism>
<evidence type="ECO:0000256" key="1">
    <source>
        <dbReference type="SAM" id="SignalP"/>
    </source>
</evidence>
<accession>A0ABT9RYJ4</accession>
<evidence type="ECO:0000313" key="2">
    <source>
        <dbReference type="EMBL" id="MDP9890325.1"/>
    </source>
</evidence>
<keyword evidence="3" id="KW-1185">Reference proteome</keyword>
<feature type="signal peptide" evidence="1">
    <location>
        <begin position="1"/>
        <end position="26"/>
    </location>
</feature>
<dbReference type="EMBL" id="JAUSRE010000026">
    <property type="protein sequence ID" value="MDP9890325.1"/>
    <property type="molecule type" value="Genomic_DNA"/>
</dbReference>
<sequence>MFIKRTALIGAALALGAAAFAAPAQAASSNGADVTKFNDCQSGDLYSSCRTGMAVSHQVSTPSGIQSNSSSSNYTDTLTTTNGGTLLNTIHTQTHSHILVRDGQVVESGQHYREQTTDGTRQCWEREDSHRTGTKVQYDREAHYCP</sequence>
<gene>
    <name evidence="2" type="ORF">J2X98_003939</name>
</gene>
<proteinExistence type="predicted"/>
<dbReference type="Proteomes" id="UP001226577">
    <property type="component" value="Unassembled WGS sequence"/>
</dbReference>
<evidence type="ECO:0000313" key="3">
    <source>
        <dbReference type="Proteomes" id="UP001226577"/>
    </source>
</evidence>
<dbReference type="RefSeq" id="WP_307311471.1">
    <property type="nucleotide sequence ID" value="NZ_JAUSRE010000026.1"/>
</dbReference>
<comment type="caution">
    <text evidence="2">The sequence shown here is derived from an EMBL/GenBank/DDBJ whole genome shotgun (WGS) entry which is preliminary data.</text>
</comment>
<keyword evidence="1" id="KW-0732">Signal</keyword>
<name>A0ABT9RYJ4_9MICC</name>
<reference evidence="2 3" key="1">
    <citation type="submission" date="2023-07" db="EMBL/GenBank/DDBJ databases">
        <title>Sorghum-associated microbial communities from plants grown in Nebraska, USA.</title>
        <authorList>
            <person name="Schachtman D."/>
        </authorList>
    </citation>
    <scope>NUCLEOTIDE SEQUENCE [LARGE SCALE GENOMIC DNA]</scope>
    <source>
        <strain evidence="2 3">CC222</strain>
    </source>
</reference>
<feature type="chain" id="PRO_5045762725" evidence="1">
    <location>
        <begin position="27"/>
        <end position="146"/>
    </location>
</feature>
<protein>
    <submittedName>
        <fullName evidence="2">Uncharacterized protein</fullName>
    </submittedName>
</protein>